<feature type="compositionally biased region" description="Basic and acidic residues" evidence="1">
    <location>
        <begin position="14"/>
        <end position="30"/>
    </location>
</feature>
<dbReference type="EMBL" id="QUAH01000013">
    <property type="protein sequence ID" value="RFT15099.1"/>
    <property type="molecule type" value="Genomic_DNA"/>
</dbReference>
<organism evidence="2 3">
    <name type="scientific">Candidatus Saccharicenans subterraneus</name>
    <dbReference type="NCBI Taxonomy" id="2508984"/>
    <lineage>
        <taxon>Bacteria</taxon>
        <taxon>Candidatus Aminicenantota</taxon>
        <taxon>Candidatus Aminicenantia</taxon>
        <taxon>Candidatus Aminicenantales</taxon>
        <taxon>Candidatus Saccharicenantaceae</taxon>
        <taxon>Candidatus Saccharicenans</taxon>
    </lineage>
</organism>
<comment type="caution">
    <text evidence="2">The sequence shown here is derived from an EMBL/GenBank/DDBJ whole genome shotgun (WGS) entry which is preliminary data.</text>
</comment>
<name>A0A3E2BK21_9BACT</name>
<sequence length="40" mass="4925">MNFRMTGLGMGKLLMERSKNERRADRELKQYRRQKPVRRS</sequence>
<accession>A0A3E2BK21</accession>
<feature type="region of interest" description="Disordered" evidence="1">
    <location>
        <begin position="1"/>
        <end position="40"/>
    </location>
</feature>
<evidence type="ECO:0000313" key="3">
    <source>
        <dbReference type="Proteomes" id="UP000257323"/>
    </source>
</evidence>
<feature type="compositionally biased region" description="Basic residues" evidence="1">
    <location>
        <begin position="31"/>
        <end position="40"/>
    </location>
</feature>
<evidence type="ECO:0000256" key="1">
    <source>
        <dbReference type="SAM" id="MobiDB-lite"/>
    </source>
</evidence>
<reference evidence="2 3" key="1">
    <citation type="submission" date="2018-08" db="EMBL/GenBank/DDBJ databases">
        <title>Genome analysis of the thermophilic bacterium of the candidate phylum Aminicenantes from deep subsurface aquifer revealed its physiology and ecological role.</title>
        <authorList>
            <person name="Kadnikov V.V."/>
            <person name="Mardanov A.V."/>
            <person name="Beletsky A.V."/>
            <person name="Karnachuk O.V."/>
            <person name="Ravin N.V."/>
        </authorList>
    </citation>
    <scope>NUCLEOTIDE SEQUENCE [LARGE SCALE GENOMIC DNA]</scope>
    <source>
        <strain evidence="2">BY38</strain>
    </source>
</reference>
<protein>
    <submittedName>
        <fullName evidence="2">Uncharacterized protein</fullName>
    </submittedName>
</protein>
<evidence type="ECO:0000313" key="2">
    <source>
        <dbReference type="EMBL" id="RFT15099.1"/>
    </source>
</evidence>
<gene>
    <name evidence="2" type="ORF">OP8BY_0730</name>
</gene>
<proteinExistence type="predicted"/>
<dbReference type="Proteomes" id="UP000257323">
    <property type="component" value="Unassembled WGS sequence"/>
</dbReference>
<dbReference type="AlphaFoldDB" id="A0A3E2BK21"/>